<sequence length="548" mass="61213">MSSISDKDIDKIFREAAEKYSTTFDEEAWKDIDRRLDGDEPDGGMGYFKVLGVVIGLFILGSVMVGWYTLRNDEVDRNVAPISIKDDSAAQSLEPSKAAGDLEVSDQTSALDRNSINGIDNSSNSLSPEEPDQSAVDDKDIKTRDFDTNSHTEAQTGAIQNDQVALHDADNEGGAIVSTQSRKERHNRTSISQREEMTLDGSLEDEAMATRQENDEKIVDSQGEKDAGLPGKKLSELIVSNMEDEDVISKWEAARRAVSDEEKAVSGEMEKAIILQSDRNENSVVDQKQSISEVREERVVTEINRKSVNKAFYLQRDVADEPDTVLRMGYLPWDYHLGEGEILPVPAEEQEKEQQEKRGFALKLTYSPDFSSIGYFKPDKPGSNFGLLGEYPIGKRWSISAGAIYSKKIYFNEEGGGSYSSGPTDRLDADCRVIDIPLNIHYYAQQADNHSLYFTAGASSYVMLRENYNYTKTGGSGPWSWSEEIKNENSHWFSILNLSVGYERRIGRHIFLQLEPFLKAPMSGVGEGKVDLVSTGAFLNLKYQFIPK</sequence>
<feature type="transmembrane region" description="Helical" evidence="2">
    <location>
        <begin position="50"/>
        <end position="70"/>
    </location>
</feature>
<gene>
    <name evidence="4" type="ORF">C900_01968</name>
</gene>
<evidence type="ECO:0000259" key="3">
    <source>
        <dbReference type="Pfam" id="PF13568"/>
    </source>
</evidence>
<feature type="region of interest" description="Disordered" evidence="1">
    <location>
        <begin position="174"/>
        <end position="203"/>
    </location>
</feature>
<dbReference type="AlphaFoldDB" id="L8JUQ8"/>
<evidence type="ECO:0000256" key="2">
    <source>
        <dbReference type="SAM" id="Phobius"/>
    </source>
</evidence>
<keyword evidence="2" id="KW-0812">Transmembrane</keyword>
<dbReference type="SUPFAM" id="SSF56925">
    <property type="entry name" value="OMPA-like"/>
    <property type="match status" value="1"/>
</dbReference>
<feature type="region of interest" description="Disordered" evidence="1">
    <location>
        <begin position="91"/>
        <end position="140"/>
    </location>
</feature>
<name>L8JUQ8_9BACT</name>
<dbReference type="EMBL" id="AMZN01000029">
    <property type="protein sequence ID" value="ELR71973.1"/>
    <property type="molecule type" value="Genomic_DNA"/>
</dbReference>
<evidence type="ECO:0000313" key="4">
    <source>
        <dbReference type="EMBL" id="ELR71973.1"/>
    </source>
</evidence>
<dbReference type="Proteomes" id="UP000011135">
    <property type="component" value="Unassembled WGS sequence"/>
</dbReference>
<dbReference type="RefSeq" id="WP_009579415.1">
    <property type="nucleotide sequence ID" value="NZ_AMZN01000029.1"/>
</dbReference>
<dbReference type="PATRIC" id="fig|1237149.3.peg.1924"/>
<dbReference type="OrthoDB" id="1523584at2"/>
<dbReference type="Pfam" id="PF13568">
    <property type="entry name" value="OMP_b-brl_2"/>
    <property type="match status" value="1"/>
</dbReference>
<protein>
    <recommendedName>
        <fullName evidence="3">Outer membrane protein beta-barrel domain-containing protein</fullName>
    </recommendedName>
</protein>
<evidence type="ECO:0000256" key="1">
    <source>
        <dbReference type="SAM" id="MobiDB-lite"/>
    </source>
</evidence>
<accession>L8JUQ8</accession>
<keyword evidence="5" id="KW-1185">Reference proteome</keyword>
<dbReference type="STRING" id="1237149.C900_01968"/>
<keyword evidence="2" id="KW-0472">Membrane</keyword>
<dbReference type="eggNOG" id="COG3266">
    <property type="taxonomic scope" value="Bacteria"/>
</dbReference>
<proteinExistence type="predicted"/>
<keyword evidence="2" id="KW-1133">Transmembrane helix</keyword>
<feature type="domain" description="Outer membrane protein beta-barrel" evidence="3">
    <location>
        <begin position="380"/>
        <end position="514"/>
    </location>
</feature>
<dbReference type="InterPro" id="IPR011250">
    <property type="entry name" value="OMP/PagP_B-barrel"/>
</dbReference>
<comment type="caution">
    <text evidence="4">The sequence shown here is derived from an EMBL/GenBank/DDBJ whole genome shotgun (WGS) entry which is preliminary data.</text>
</comment>
<dbReference type="InterPro" id="IPR025665">
    <property type="entry name" value="Beta-barrel_OMP_2"/>
</dbReference>
<evidence type="ECO:0000313" key="5">
    <source>
        <dbReference type="Proteomes" id="UP000011135"/>
    </source>
</evidence>
<reference evidence="4 5" key="1">
    <citation type="submission" date="2012-12" db="EMBL/GenBank/DDBJ databases">
        <title>Genome assembly of Fulvivirga imtechensis AK7.</title>
        <authorList>
            <person name="Nupur N."/>
            <person name="Khatri I."/>
            <person name="Kumar R."/>
            <person name="Subramanian S."/>
            <person name="Pinnaka A."/>
        </authorList>
    </citation>
    <scope>NUCLEOTIDE SEQUENCE [LARGE SCALE GENOMIC DNA]</scope>
    <source>
        <strain evidence="4 5">AK7</strain>
    </source>
</reference>
<organism evidence="4 5">
    <name type="scientific">Fulvivirga imtechensis AK7</name>
    <dbReference type="NCBI Taxonomy" id="1237149"/>
    <lineage>
        <taxon>Bacteria</taxon>
        <taxon>Pseudomonadati</taxon>
        <taxon>Bacteroidota</taxon>
        <taxon>Cytophagia</taxon>
        <taxon>Cytophagales</taxon>
        <taxon>Fulvivirgaceae</taxon>
        <taxon>Fulvivirga</taxon>
    </lineage>
</organism>
<feature type="compositionally biased region" description="Low complexity" evidence="1">
    <location>
        <begin position="114"/>
        <end position="127"/>
    </location>
</feature>